<evidence type="ECO:0000313" key="11">
    <source>
        <dbReference type="EMBL" id="ORJ59056.1"/>
    </source>
</evidence>
<comment type="caution">
    <text evidence="11">The sequence shown here is derived from an EMBL/GenBank/DDBJ whole genome shotgun (WGS) entry which is preliminary data.</text>
</comment>
<dbReference type="STRING" id="1969733.B5V00_10815"/>
<feature type="domain" description="POTRA" evidence="10">
    <location>
        <begin position="348"/>
        <end position="421"/>
    </location>
</feature>
<dbReference type="OrthoDB" id="9803054at2"/>
<feature type="chain" id="PRO_5039921482" description="Outer membrane protein assembly factor BamA" evidence="9">
    <location>
        <begin position="22"/>
        <end position="757"/>
    </location>
</feature>
<keyword evidence="2" id="KW-1134">Transmembrane beta strand</keyword>
<dbReference type="NCBIfam" id="TIGR03303">
    <property type="entry name" value="OM_YaeT"/>
    <property type="match status" value="1"/>
</dbReference>
<evidence type="ECO:0000256" key="4">
    <source>
        <dbReference type="ARBA" id="ARBA00022729"/>
    </source>
</evidence>
<dbReference type="Pfam" id="PF01103">
    <property type="entry name" value="Omp85"/>
    <property type="match status" value="1"/>
</dbReference>
<dbReference type="Proteomes" id="UP000193136">
    <property type="component" value="Unassembled WGS sequence"/>
</dbReference>
<dbReference type="PANTHER" id="PTHR12815">
    <property type="entry name" value="SORTING AND ASSEMBLY MACHINERY SAMM50 PROTEIN FAMILY MEMBER"/>
    <property type="match status" value="1"/>
</dbReference>
<keyword evidence="12" id="KW-1185">Reference proteome</keyword>
<organism evidence="11 12">
    <name type="scientific">Geothermobacter hydrogeniphilus</name>
    <dbReference type="NCBI Taxonomy" id="1969733"/>
    <lineage>
        <taxon>Bacteria</taxon>
        <taxon>Pseudomonadati</taxon>
        <taxon>Thermodesulfobacteriota</taxon>
        <taxon>Desulfuromonadia</taxon>
        <taxon>Desulfuromonadales</taxon>
        <taxon>Geothermobacteraceae</taxon>
        <taxon>Geothermobacter</taxon>
    </lineage>
</organism>
<keyword evidence="5" id="KW-0677">Repeat</keyword>
<dbReference type="Gene3D" id="3.10.20.310">
    <property type="entry name" value="membrane protein fhac"/>
    <property type="match status" value="5"/>
</dbReference>
<evidence type="ECO:0000256" key="1">
    <source>
        <dbReference type="ARBA" id="ARBA00004370"/>
    </source>
</evidence>
<keyword evidence="3" id="KW-0812">Transmembrane</keyword>
<evidence type="ECO:0000256" key="2">
    <source>
        <dbReference type="ARBA" id="ARBA00022452"/>
    </source>
</evidence>
<keyword evidence="7" id="KW-0998">Cell outer membrane</keyword>
<dbReference type="InterPro" id="IPR039910">
    <property type="entry name" value="D15-like"/>
</dbReference>
<feature type="signal peptide" evidence="9">
    <location>
        <begin position="1"/>
        <end position="21"/>
    </location>
</feature>
<evidence type="ECO:0000313" key="12">
    <source>
        <dbReference type="Proteomes" id="UP000193136"/>
    </source>
</evidence>
<evidence type="ECO:0000259" key="10">
    <source>
        <dbReference type="PROSITE" id="PS51779"/>
    </source>
</evidence>
<proteinExistence type="inferred from homology"/>
<evidence type="ECO:0000256" key="8">
    <source>
        <dbReference type="NCBIfam" id="TIGR03303"/>
    </source>
</evidence>
<dbReference type="InterPro" id="IPR010827">
    <property type="entry name" value="BamA/TamA_POTRA"/>
</dbReference>
<dbReference type="Gene3D" id="2.40.160.50">
    <property type="entry name" value="membrane protein fhac: a member of the omp85/tpsb transporter family"/>
    <property type="match status" value="1"/>
</dbReference>
<evidence type="ECO:0000256" key="9">
    <source>
        <dbReference type="SAM" id="SignalP"/>
    </source>
</evidence>
<dbReference type="PROSITE" id="PS51779">
    <property type="entry name" value="POTRA"/>
    <property type="match status" value="4"/>
</dbReference>
<keyword evidence="6" id="KW-0472">Membrane</keyword>
<dbReference type="Pfam" id="PF07244">
    <property type="entry name" value="POTRA"/>
    <property type="match status" value="5"/>
</dbReference>
<sequence length="757" mass="86257">MFKFICAVVALLICVASPAWSQVYRVDDVTVDGNRRVEKEAILPLLFVKPGQKVTSEQIDRDIQAIYKLGRFEDISAEIIDQNGAKVLVYHLKERPLVRKVLFEGNDEFDDAKLESLVTLKTPDIYEPRVVDESVKAMKKEYFKEGFYGIEIKPEVQINDRAEAVVTFKIKEGDKVLVDNILFDGNEVIPDSKLRKIMETKERWWLSWLTGRGTFLEDVLQNDLELIADQYFNIGYLQVKVRKPVILISEDRKYVDIYIQIEEGDQFRVGKLDIAGDLIKPKAELLAELKTKPGDIFKRNVLRRDVLKLNDAYADQGYAYVNVAPLTQLDTERRLVDLKFDIEKGPLVRINRIHIAGNTKTRDKVIRREVQLAEGELFSSTKIKASRRRINNLGFFEEVEVSTNKTANEQLMDIDIQVKERPTGNFSIGAGYSSIDGLIAQGSVSQDNFLGLALKLNLSGSFGGRTTTYNIGLLDPHFLDTRFALGGDLFKTKYEYSEYDRASIGGDIKLGFQFGDDNSALFIYRYEQKDITDVDPAAAFEIKESLGRSTISSLSTRITRDRTDYRLDPTRGYLTEFSSELAGWGGSEQYAKLILQHRHFFPFKWETYFVIHGQIGYLGAIGDKTLPVDEKFFLGGLSSIRGFDWREVGPRVQLKDSTGTPIPGAYDYIGGDKEAFANFEYVFPLIKEVKFKGVVFFDIGNAWDTNEDYFSGMRYSTGAGIRWTSPMGPLRLEWGYNLDPMDGEQQSRFDFTMGKYF</sequence>
<gene>
    <name evidence="11" type="ORF">B5V00_10815</name>
</gene>
<comment type="subcellular location">
    <subcellularLocation>
        <location evidence="1">Membrane</location>
    </subcellularLocation>
</comment>
<feature type="domain" description="POTRA" evidence="10">
    <location>
        <begin position="96"/>
        <end position="173"/>
    </location>
</feature>
<reference evidence="11 12" key="1">
    <citation type="submission" date="2017-03" db="EMBL/GenBank/DDBJ databases">
        <title>Genome sequence of Geothermobacter sp. EPR-M, Deep-Sea Iron Reducer.</title>
        <authorList>
            <person name="Tully B."/>
            <person name="Savalia P."/>
            <person name="Abuyen K."/>
            <person name="Baughan C."/>
            <person name="Romero E."/>
            <person name="Ronkowski C."/>
            <person name="Torres B."/>
            <person name="Tremblay J."/>
            <person name="Trujillo A."/>
            <person name="Tyler M."/>
            <person name="Perez-Rodriguez I."/>
            <person name="Amend J."/>
        </authorList>
    </citation>
    <scope>NUCLEOTIDE SEQUENCE [LARGE SCALE GENOMIC DNA]</scope>
    <source>
        <strain evidence="11 12">EPR-M</strain>
    </source>
</reference>
<dbReference type="RefSeq" id="WP_085010815.1">
    <property type="nucleotide sequence ID" value="NZ_NAAD01000013.1"/>
</dbReference>
<dbReference type="EMBL" id="NAAD01000013">
    <property type="protein sequence ID" value="ORJ59056.1"/>
    <property type="molecule type" value="Genomic_DNA"/>
</dbReference>
<evidence type="ECO:0000256" key="3">
    <source>
        <dbReference type="ARBA" id="ARBA00022692"/>
    </source>
</evidence>
<dbReference type="InterPro" id="IPR034746">
    <property type="entry name" value="POTRA"/>
</dbReference>
<evidence type="ECO:0000256" key="5">
    <source>
        <dbReference type="ARBA" id="ARBA00022737"/>
    </source>
</evidence>
<dbReference type="PIRSF" id="PIRSF006076">
    <property type="entry name" value="OM_assembly_OMP85"/>
    <property type="match status" value="1"/>
</dbReference>
<feature type="domain" description="POTRA" evidence="10">
    <location>
        <begin position="267"/>
        <end position="345"/>
    </location>
</feature>
<dbReference type="InterPro" id="IPR023707">
    <property type="entry name" value="OM_assembly_BamA"/>
</dbReference>
<dbReference type="PANTHER" id="PTHR12815:SF23">
    <property type="entry name" value="OUTER MEMBRANE PROTEIN ASSEMBLY FACTOR BAMA"/>
    <property type="match status" value="1"/>
</dbReference>
<dbReference type="GO" id="GO:0071709">
    <property type="term" value="P:membrane assembly"/>
    <property type="evidence" value="ECO:0007669"/>
    <property type="project" value="InterPro"/>
</dbReference>
<keyword evidence="4 9" id="KW-0732">Signal</keyword>
<dbReference type="HAMAP" id="MF_01430">
    <property type="entry name" value="OM_assembly_BamA"/>
    <property type="match status" value="1"/>
</dbReference>
<evidence type="ECO:0000256" key="7">
    <source>
        <dbReference type="ARBA" id="ARBA00023237"/>
    </source>
</evidence>
<dbReference type="InterPro" id="IPR000184">
    <property type="entry name" value="Bac_surfAg_D15"/>
</dbReference>
<protein>
    <recommendedName>
        <fullName evidence="8">Outer membrane protein assembly factor BamA</fullName>
    </recommendedName>
</protein>
<feature type="domain" description="POTRA" evidence="10">
    <location>
        <begin position="24"/>
        <end position="95"/>
    </location>
</feature>
<dbReference type="GO" id="GO:0009279">
    <property type="term" value="C:cell outer membrane"/>
    <property type="evidence" value="ECO:0007669"/>
    <property type="project" value="UniProtKB-UniRule"/>
</dbReference>
<evidence type="ECO:0000256" key="6">
    <source>
        <dbReference type="ARBA" id="ARBA00023136"/>
    </source>
</evidence>
<name>A0A1X0Y1R1_9BACT</name>
<dbReference type="AlphaFoldDB" id="A0A1X0Y1R1"/>
<accession>A0A1X0Y1R1</accession>